<protein>
    <submittedName>
        <fullName evidence="2">Transaldolase</fullName>
    </submittedName>
</protein>
<keyword evidence="1" id="KW-0704">Schiff base</keyword>
<dbReference type="InterPro" id="IPR001585">
    <property type="entry name" value="TAL/FSA"/>
</dbReference>
<dbReference type="InterPro" id="IPR013785">
    <property type="entry name" value="Aldolase_TIM"/>
</dbReference>
<feature type="non-terminal residue" evidence="2">
    <location>
        <position position="1"/>
    </location>
</feature>
<proteinExistence type="predicted"/>
<dbReference type="AlphaFoldDB" id="A0A9D5JXF7"/>
<evidence type="ECO:0000313" key="3">
    <source>
        <dbReference type="Proteomes" id="UP000649604"/>
    </source>
</evidence>
<gene>
    <name evidence="2" type="ORF">GF339_14940</name>
</gene>
<comment type="caution">
    <text evidence="2">The sequence shown here is derived from an EMBL/GenBank/DDBJ whole genome shotgun (WGS) entry which is preliminary data.</text>
</comment>
<dbReference type="SUPFAM" id="SSF51569">
    <property type="entry name" value="Aldolase"/>
    <property type="match status" value="1"/>
</dbReference>
<sequence>GYVCSQVNPALAGDRDAMLAMARRFHAFAPNIAVKLPVTAAGLDVLESCTAEGITVTATVSFCVPQVVQIAESHRRGIKRAKANGVEPGKCFSVIMIGRLDDYLRDVAHDYQADISEADIQQAGLAATKRAYAIYQERGYEAILLIAALRGTAHITELIGADLIMSIHPKYQQIFLSEDMPREERIEREIPADVIGRLRTLPEFVRSYEPDGMTPKEFIAYGATQRTLAQFAETGWKPLESFE</sequence>
<dbReference type="Pfam" id="PF00923">
    <property type="entry name" value="TAL_FSA"/>
    <property type="match status" value="1"/>
</dbReference>
<dbReference type="Gene3D" id="3.20.20.70">
    <property type="entry name" value="Aldolase class I"/>
    <property type="match status" value="1"/>
</dbReference>
<reference evidence="2" key="1">
    <citation type="submission" date="2019-11" db="EMBL/GenBank/DDBJ databases">
        <title>Microbial mats filling the niche in hypersaline microbial mats.</title>
        <authorList>
            <person name="Wong H.L."/>
            <person name="Macleod F.I."/>
            <person name="White R.A. III"/>
            <person name="Burns B.P."/>
        </authorList>
    </citation>
    <scope>NUCLEOTIDE SEQUENCE</scope>
    <source>
        <strain evidence="2">Rbin_158</strain>
    </source>
</reference>
<dbReference type="PANTHER" id="PTHR10683">
    <property type="entry name" value="TRANSALDOLASE"/>
    <property type="match status" value="1"/>
</dbReference>
<evidence type="ECO:0000313" key="2">
    <source>
        <dbReference type="EMBL" id="MBD3325880.1"/>
    </source>
</evidence>
<dbReference type="EMBL" id="WJJP01000489">
    <property type="protein sequence ID" value="MBD3325880.1"/>
    <property type="molecule type" value="Genomic_DNA"/>
</dbReference>
<name>A0A9D5JXF7_9BACT</name>
<dbReference type="GO" id="GO:0005975">
    <property type="term" value="P:carbohydrate metabolic process"/>
    <property type="evidence" value="ECO:0007669"/>
    <property type="project" value="InterPro"/>
</dbReference>
<organism evidence="2 3">
    <name type="scientific">candidate division KSB3 bacterium</name>
    <dbReference type="NCBI Taxonomy" id="2044937"/>
    <lineage>
        <taxon>Bacteria</taxon>
        <taxon>candidate division KSB3</taxon>
    </lineage>
</organism>
<evidence type="ECO:0000256" key="1">
    <source>
        <dbReference type="ARBA" id="ARBA00023270"/>
    </source>
</evidence>
<accession>A0A9D5JXF7</accession>
<dbReference type="Proteomes" id="UP000649604">
    <property type="component" value="Unassembled WGS sequence"/>
</dbReference>